<dbReference type="Pfam" id="PF01134">
    <property type="entry name" value="GIDA"/>
    <property type="match status" value="1"/>
</dbReference>
<protein>
    <recommendedName>
        <fullName evidence="4">MnmG N-terminal domain-containing protein</fullName>
    </recommendedName>
</protein>
<dbReference type="KEGG" id="smir:SMM_0419"/>
<dbReference type="eggNOG" id="COG1206">
    <property type="taxonomic scope" value="Bacteria"/>
</dbReference>
<comment type="cofactor">
    <cofactor evidence="1">
        <name>FAD</name>
        <dbReference type="ChEBI" id="CHEBI:57692"/>
    </cofactor>
</comment>
<dbReference type="PATRIC" id="fig|838561.3.peg.484"/>
<organism evidence="5 6">
    <name type="scientific">Spiroplasma mirum ATCC 29335</name>
    <dbReference type="NCBI Taxonomy" id="838561"/>
    <lineage>
        <taxon>Bacteria</taxon>
        <taxon>Bacillati</taxon>
        <taxon>Mycoplasmatota</taxon>
        <taxon>Mollicutes</taxon>
        <taxon>Entomoplasmatales</taxon>
        <taxon>Spiroplasmataceae</taxon>
        <taxon>Spiroplasma</taxon>
    </lineage>
</organism>
<gene>
    <name evidence="5" type="ORF">P344_02515</name>
</gene>
<evidence type="ECO:0000259" key="4">
    <source>
        <dbReference type="Pfam" id="PF01134"/>
    </source>
</evidence>
<dbReference type="STRING" id="838561.P344_02515"/>
<accession>W0GQF3</accession>
<dbReference type="AlphaFoldDB" id="W0GQF3"/>
<dbReference type="HOGENOM" id="CLU_3122828_0_0_14"/>
<name>W0GQF3_9MOLU</name>
<evidence type="ECO:0000256" key="3">
    <source>
        <dbReference type="ARBA" id="ARBA00022827"/>
    </source>
</evidence>
<dbReference type="InterPro" id="IPR036188">
    <property type="entry name" value="FAD/NAD-bd_sf"/>
</dbReference>
<reference evidence="5 6" key="1">
    <citation type="submission" date="2013-09" db="EMBL/GenBank/DDBJ databases">
        <title>Complete genome sequence of Spiroplasma mirum suckling mouse cataract agent.</title>
        <authorList>
            <person name="Landry C.A."/>
            <person name="Bastian F.O."/>
            <person name="Thune R.L."/>
        </authorList>
    </citation>
    <scope>NUCLEOTIDE SEQUENCE [LARGE SCALE GENOMIC DNA]</scope>
    <source>
        <strain evidence="5 6">SMCA</strain>
    </source>
</reference>
<keyword evidence="3" id="KW-0274">FAD</keyword>
<keyword evidence="2" id="KW-0285">Flavoprotein</keyword>
<dbReference type="SUPFAM" id="SSF51905">
    <property type="entry name" value="FAD/NAD(P)-binding domain"/>
    <property type="match status" value="1"/>
</dbReference>
<evidence type="ECO:0000256" key="1">
    <source>
        <dbReference type="ARBA" id="ARBA00001974"/>
    </source>
</evidence>
<evidence type="ECO:0000313" key="6">
    <source>
        <dbReference type="Proteomes" id="UP000019260"/>
    </source>
</evidence>
<dbReference type="KEGG" id="smia:P344_02515"/>
<sequence>MIAVNIIGAGLAGYEAAYQLATRGVKVKLYESKRINKNPVQKLDYFAELN</sequence>
<dbReference type="InterPro" id="IPR040131">
    <property type="entry name" value="MnmG_N"/>
</dbReference>
<evidence type="ECO:0000313" key="5">
    <source>
        <dbReference type="EMBL" id="AHI57850.1"/>
    </source>
</evidence>
<proteinExistence type="predicted"/>
<feature type="domain" description="MnmG N-terminal" evidence="4">
    <location>
        <begin position="4"/>
        <end position="49"/>
    </location>
</feature>
<keyword evidence="6" id="KW-1185">Reference proteome</keyword>
<dbReference type="Gene3D" id="3.50.50.60">
    <property type="entry name" value="FAD/NAD(P)-binding domain"/>
    <property type="match status" value="1"/>
</dbReference>
<dbReference type="EMBL" id="CP006720">
    <property type="protein sequence ID" value="AHI57850.1"/>
    <property type="molecule type" value="Genomic_DNA"/>
</dbReference>
<dbReference type="Proteomes" id="UP000019260">
    <property type="component" value="Chromosome"/>
</dbReference>
<evidence type="ECO:0000256" key="2">
    <source>
        <dbReference type="ARBA" id="ARBA00022630"/>
    </source>
</evidence>